<dbReference type="InterPro" id="IPR015860">
    <property type="entry name" value="ABC_transpr_TagH-like"/>
</dbReference>
<keyword evidence="7" id="KW-1185">Reference proteome</keyword>
<feature type="domain" description="ABC transporter" evidence="5">
    <location>
        <begin position="7"/>
        <end position="255"/>
    </location>
</feature>
<dbReference type="GO" id="GO:0140359">
    <property type="term" value="F:ABC-type transporter activity"/>
    <property type="evidence" value="ECO:0007669"/>
    <property type="project" value="InterPro"/>
</dbReference>
<dbReference type="GO" id="GO:0016887">
    <property type="term" value="F:ATP hydrolysis activity"/>
    <property type="evidence" value="ECO:0007669"/>
    <property type="project" value="InterPro"/>
</dbReference>
<evidence type="ECO:0000256" key="2">
    <source>
        <dbReference type="ARBA" id="ARBA00022448"/>
    </source>
</evidence>
<dbReference type="eggNOG" id="COG1134">
    <property type="taxonomic scope" value="Bacteria"/>
</dbReference>
<dbReference type="KEGG" id="nde:NIDE3432"/>
<name>D8PIN1_9BACT</name>
<dbReference type="AlphaFoldDB" id="D8PIN1"/>
<dbReference type="Pfam" id="PF00005">
    <property type="entry name" value="ABC_tran"/>
    <property type="match status" value="1"/>
</dbReference>
<dbReference type="PANTHER" id="PTHR46743">
    <property type="entry name" value="TEICHOIC ACIDS EXPORT ATP-BINDING PROTEIN TAGH"/>
    <property type="match status" value="1"/>
</dbReference>
<reference evidence="6 7" key="1">
    <citation type="journal article" date="2010" name="Proc. Natl. Acad. Sci. U.S.A.">
        <title>A Nitrospira metagenome illuminates the physiology and evolution of globally important nitrite-oxidizing bacteria.</title>
        <authorList>
            <person name="Lucker S."/>
            <person name="Wagner M."/>
            <person name="Maixner F."/>
            <person name="Pelletier E."/>
            <person name="Koch H."/>
            <person name="Vacherie B."/>
            <person name="Rattei T."/>
            <person name="Sinninghe Damste J."/>
            <person name="Spieck E."/>
            <person name="Le Paslier D."/>
            <person name="Daims H."/>
        </authorList>
    </citation>
    <scope>NUCLEOTIDE SEQUENCE [LARGE SCALE GENOMIC DNA]</scope>
</reference>
<dbReference type="Proteomes" id="UP000001660">
    <property type="component" value="Chromosome"/>
</dbReference>
<dbReference type="Pfam" id="PF14524">
    <property type="entry name" value="Wzt_C"/>
    <property type="match status" value="1"/>
</dbReference>
<dbReference type="OrthoDB" id="9809450at2"/>
<dbReference type="InterPro" id="IPR050683">
    <property type="entry name" value="Bact_Polysacc_Export_ATP-bd"/>
</dbReference>
<gene>
    <name evidence="6" type="primary">wzt</name>
    <name evidence="6" type="ORF">NIDE3432</name>
</gene>
<dbReference type="InterPro" id="IPR027417">
    <property type="entry name" value="P-loop_NTPase"/>
</dbReference>
<dbReference type="Gene3D" id="2.70.50.60">
    <property type="entry name" value="abc- transporter (atp binding component) like domain"/>
    <property type="match status" value="1"/>
</dbReference>
<protein>
    <submittedName>
        <fullName evidence="6">ABC-type polysaccharide transport system, ATPase component</fullName>
        <ecNumber evidence="6">3.6.3.-</ecNumber>
    </submittedName>
</protein>
<dbReference type="EMBL" id="FP929003">
    <property type="protein sequence ID" value="CBK43118.1"/>
    <property type="molecule type" value="Genomic_DNA"/>
</dbReference>
<evidence type="ECO:0000256" key="3">
    <source>
        <dbReference type="ARBA" id="ARBA00022741"/>
    </source>
</evidence>
<dbReference type="Gene3D" id="3.40.50.300">
    <property type="entry name" value="P-loop containing nucleotide triphosphate hydrolases"/>
    <property type="match status" value="1"/>
</dbReference>
<keyword evidence="3" id="KW-0547">Nucleotide-binding</keyword>
<dbReference type="InterPro" id="IPR029439">
    <property type="entry name" value="Wzt_C"/>
</dbReference>
<dbReference type="EC" id="3.6.3.-" evidence="6"/>
<evidence type="ECO:0000256" key="1">
    <source>
        <dbReference type="ARBA" id="ARBA00005417"/>
    </source>
</evidence>
<dbReference type="GO" id="GO:0005524">
    <property type="term" value="F:ATP binding"/>
    <property type="evidence" value="ECO:0007669"/>
    <property type="project" value="UniProtKB-KW"/>
</dbReference>
<accession>D8PIN1</accession>
<dbReference type="SMART" id="SM00382">
    <property type="entry name" value="AAA"/>
    <property type="match status" value="1"/>
</dbReference>
<dbReference type="PROSITE" id="PS50893">
    <property type="entry name" value="ABC_TRANSPORTER_2"/>
    <property type="match status" value="1"/>
</dbReference>
<dbReference type="PANTHER" id="PTHR46743:SF2">
    <property type="entry name" value="TEICHOIC ACIDS EXPORT ATP-BINDING PROTEIN TAGH"/>
    <property type="match status" value="1"/>
</dbReference>
<dbReference type="SUPFAM" id="SSF52540">
    <property type="entry name" value="P-loop containing nucleoside triphosphate hydrolases"/>
    <property type="match status" value="1"/>
</dbReference>
<keyword evidence="6" id="KW-0378">Hydrolase</keyword>
<evidence type="ECO:0000313" key="6">
    <source>
        <dbReference type="EMBL" id="CBK43118.1"/>
    </source>
</evidence>
<dbReference type="HOGENOM" id="CLU_000604_101_0_0"/>
<dbReference type="InterPro" id="IPR017871">
    <property type="entry name" value="ABC_transporter-like_CS"/>
</dbReference>
<dbReference type="STRING" id="330214.NIDE3432"/>
<dbReference type="CDD" id="cd10147">
    <property type="entry name" value="Wzt_C-like"/>
    <property type="match status" value="1"/>
</dbReference>
<dbReference type="GO" id="GO:0016020">
    <property type="term" value="C:membrane"/>
    <property type="evidence" value="ECO:0007669"/>
    <property type="project" value="InterPro"/>
</dbReference>
<evidence type="ECO:0000313" key="7">
    <source>
        <dbReference type="Proteomes" id="UP000001660"/>
    </source>
</evidence>
<dbReference type="InterPro" id="IPR003439">
    <property type="entry name" value="ABC_transporter-like_ATP-bd"/>
</dbReference>
<keyword evidence="2" id="KW-0813">Transport</keyword>
<dbReference type="PROSITE" id="PS00211">
    <property type="entry name" value="ABC_TRANSPORTER_1"/>
    <property type="match status" value="1"/>
</dbReference>
<organism evidence="6 7">
    <name type="scientific">Nitrospira defluvii</name>
    <dbReference type="NCBI Taxonomy" id="330214"/>
    <lineage>
        <taxon>Bacteria</taxon>
        <taxon>Pseudomonadati</taxon>
        <taxon>Nitrospirota</taxon>
        <taxon>Nitrospiria</taxon>
        <taxon>Nitrospirales</taxon>
        <taxon>Nitrospiraceae</taxon>
        <taxon>Nitrospira</taxon>
    </lineage>
</organism>
<dbReference type="InterPro" id="IPR003593">
    <property type="entry name" value="AAA+_ATPase"/>
</dbReference>
<sequence length="449" mass="48813">MSSEWAIRVHNLSKTYRLYDRPGDRGKQWILPAVQTCLGRKPAQYYREVHAVEDVSFEVKKGETLGIIGRNGSGKSTLLQLIVGTLSPTGGTIEIDGRVAALLELGAGFHPEFTGRENVYLNAALLGLSREDVDVQLDDILAFADIGIAADQPVKTYSSGMIVRLAFAVIAHVKADILIIDEALAVGDAFFVQKCMRFLRAFMEHGTVLFVSHDSAAVLSLCRNALWLDHGRVADMGEAKSVCDRYLNPQASHGNVPRGAMFGESETRAVSDDGAGAQWLETSGLFGERRACIEKVAFRDASGRVLHTVQASARVSLLVWCQTSIQLLSPIVGFVVRDRLGQSLFGGNVCVAGQGSSSSTIVPGTRFVAELEFMMPVLHAGDYSLSVALAEGTQEHHVQYHWIHDALTFSSNPSELCFGLIAVELLHVELHRLVTQNSHNENANDSVAL</sequence>
<proteinExistence type="inferred from homology"/>
<comment type="similarity">
    <text evidence="1">Belongs to the ABC transporter superfamily.</text>
</comment>
<keyword evidence="4" id="KW-0067">ATP-binding</keyword>
<dbReference type="CDD" id="cd03220">
    <property type="entry name" value="ABC_KpsT_Wzt"/>
    <property type="match status" value="1"/>
</dbReference>
<evidence type="ECO:0000256" key="4">
    <source>
        <dbReference type="ARBA" id="ARBA00022840"/>
    </source>
</evidence>
<evidence type="ECO:0000259" key="5">
    <source>
        <dbReference type="PROSITE" id="PS50893"/>
    </source>
</evidence>